<name>A0A820VK75_9BILA</name>
<dbReference type="Proteomes" id="UP000663862">
    <property type="component" value="Unassembled WGS sequence"/>
</dbReference>
<dbReference type="EMBL" id="CAJOBQ010001605">
    <property type="protein sequence ID" value="CAF4501177.1"/>
    <property type="molecule type" value="Genomic_DNA"/>
</dbReference>
<evidence type="ECO:0000313" key="1">
    <source>
        <dbReference type="EMBL" id="CAF4501177.1"/>
    </source>
</evidence>
<accession>A0A820VK75</accession>
<comment type="caution">
    <text evidence="1">The sequence shown here is derived from an EMBL/GenBank/DDBJ whole genome shotgun (WGS) entry which is preliminary data.</text>
</comment>
<organism evidence="1 2">
    <name type="scientific">Rotaria socialis</name>
    <dbReference type="NCBI Taxonomy" id="392032"/>
    <lineage>
        <taxon>Eukaryota</taxon>
        <taxon>Metazoa</taxon>
        <taxon>Spiralia</taxon>
        <taxon>Gnathifera</taxon>
        <taxon>Rotifera</taxon>
        <taxon>Eurotatoria</taxon>
        <taxon>Bdelloidea</taxon>
        <taxon>Philodinida</taxon>
        <taxon>Philodinidae</taxon>
        <taxon>Rotaria</taxon>
    </lineage>
</organism>
<protein>
    <submittedName>
        <fullName evidence="1">Uncharacterized protein</fullName>
    </submittedName>
</protein>
<dbReference type="AlphaFoldDB" id="A0A820VK75"/>
<sequence length="663" mass="77180">MECRLVLNNRSRVDIPNDVLRGQLQQQLKYYKFRRVQTKAGKAVFYLFFRKEAETYYALRTAASMNDISLVRYLHPNSIAAPLRRPDDIPPSEMHYRPVPTKTIVDMIRYNYTRYFDRFLNKDIFKLFVRRVSEQIAVQRLKIPEGASLHQNDDGKLYYDHFLIKDRNQYQGANDSITSNVKKTILKDCNFAEEIKSKRLFLSMTDYDMEIPELNPDIGLHLVNFLNGIDASNFLEVVNNCSQFLSIATASDRLFIEIMKKFDGRTRILLPAEIYGNYLQDCEILDDKLVPFENHNPSVIQPVQRLFVHPCFSVEGFGVLCKAYRTPLFQYYSRILPFNTDLYCADFGLIDYQLYNETISSERDLNVYEKKFFKTSTYFTKENNDFGPISNAFVNNIDDFRYNLATRFFSLQWLETIDFSKFAIVGSCVLNSLCRSPFGDTKKQDINLIYPARSCLDFEMAVLNVITKLKKMQPMHLKHEIIVEKISGSLHYYISLPCGVKLNFYYTSAEKSKNPLSHVLHNFDMDICQVAFIGVTIMSTFAFLQALATKSFLVYSLHAESSNNVCTRIAKYCERGFTLLEPINFDGDFKILMKQAVVPLYRMESHDYIDDDGELQSAITEYWQRPERNIDTYQVQEAFLAGVYPQTLDKHNYINDKTTIPPL</sequence>
<evidence type="ECO:0000313" key="2">
    <source>
        <dbReference type="Proteomes" id="UP000663862"/>
    </source>
</evidence>
<gene>
    <name evidence="1" type="ORF">TSG867_LOCUS21102</name>
</gene>
<proteinExistence type="predicted"/>
<reference evidence="1" key="1">
    <citation type="submission" date="2021-02" db="EMBL/GenBank/DDBJ databases">
        <authorList>
            <person name="Nowell W R."/>
        </authorList>
    </citation>
    <scope>NUCLEOTIDE SEQUENCE</scope>
</reference>